<organism evidence="1 2">
    <name type="scientific">Haematococcus lacustris</name>
    <name type="common">Green alga</name>
    <name type="synonym">Haematococcus pluvialis</name>
    <dbReference type="NCBI Taxonomy" id="44745"/>
    <lineage>
        <taxon>Eukaryota</taxon>
        <taxon>Viridiplantae</taxon>
        <taxon>Chlorophyta</taxon>
        <taxon>core chlorophytes</taxon>
        <taxon>Chlorophyceae</taxon>
        <taxon>CS clade</taxon>
        <taxon>Chlamydomonadales</taxon>
        <taxon>Haematococcaceae</taxon>
        <taxon>Haematococcus</taxon>
    </lineage>
</organism>
<proteinExistence type="predicted"/>
<accession>A0A699ZPV1</accession>
<dbReference type="EMBL" id="BLLF01002494">
    <property type="protein sequence ID" value="GFH24291.1"/>
    <property type="molecule type" value="Genomic_DNA"/>
</dbReference>
<evidence type="ECO:0000313" key="1">
    <source>
        <dbReference type="EMBL" id="GFH24291.1"/>
    </source>
</evidence>
<dbReference type="AlphaFoldDB" id="A0A699ZPV1"/>
<dbReference type="Proteomes" id="UP000485058">
    <property type="component" value="Unassembled WGS sequence"/>
</dbReference>
<keyword evidence="2" id="KW-1185">Reference proteome</keyword>
<comment type="caution">
    <text evidence="1">The sequence shown here is derived from an EMBL/GenBank/DDBJ whole genome shotgun (WGS) entry which is preliminary data.</text>
</comment>
<protein>
    <recommendedName>
        <fullName evidence="3">Protein kinase domain-containing protein</fullName>
    </recommendedName>
</protein>
<dbReference type="InterPro" id="IPR011009">
    <property type="entry name" value="Kinase-like_dom_sf"/>
</dbReference>
<dbReference type="SUPFAM" id="SSF56112">
    <property type="entry name" value="Protein kinase-like (PK-like)"/>
    <property type="match status" value="1"/>
</dbReference>
<feature type="non-terminal residue" evidence="1">
    <location>
        <position position="1"/>
    </location>
</feature>
<sequence length="107" mass="12694">MNLYDINTARPYHFRDICTTFLRHQRSPYIELPLHTFLRLKDHPTEGTQYFLYTVWPRRHMDVDQLLCRRALAPLEVLTIMLHTVLALQDLSLARMVHADVKPPNVL</sequence>
<reference evidence="1 2" key="1">
    <citation type="submission" date="2020-02" db="EMBL/GenBank/DDBJ databases">
        <title>Draft genome sequence of Haematococcus lacustris strain NIES-144.</title>
        <authorList>
            <person name="Morimoto D."/>
            <person name="Nakagawa S."/>
            <person name="Yoshida T."/>
            <person name="Sawayama S."/>
        </authorList>
    </citation>
    <scope>NUCLEOTIDE SEQUENCE [LARGE SCALE GENOMIC DNA]</scope>
    <source>
        <strain evidence="1 2">NIES-144</strain>
    </source>
</reference>
<evidence type="ECO:0000313" key="2">
    <source>
        <dbReference type="Proteomes" id="UP000485058"/>
    </source>
</evidence>
<evidence type="ECO:0008006" key="3">
    <source>
        <dbReference type="Google" id="ProtNLM"/>
    </source>
</evidence>
<feature type="non-terminal residue" evidence="1">
    <location>
        <position position="107"/>
    </location>
</feature>
<gene>
    <name evidence="1" type="ORF">HaLaN_22058</name>
</gene>
<name>A0A699ZPV1_HAELA</name>